<keyword evidence="1" id="KW-0489">Methyltransferase</keyword>
<dbReference type="GO" id="GO:0008168">
    <property type="term" value="F:methyltransferase activity"/>
    <property type="evidence" value="ECO:0007669"/>
    <property type="project" value="UniProtKB-KW"/>
</dbReference>
<dbReference type="GO" id="GO:0032259">
    <property type="term" value="P:methylation"/>
    <property type="evidence" value="ECO:0007669"/>
    <property type="project" value="UniProtKB-KW"/>
</dbReference>
<evidence type="ECO:0000313" key="1">
    <source>
        <dbReference type="EMBL" id="KST66113.1"/>
    </source>
</evidence>
<dbReference type="EMBL" id="LMTZ01000099">
    <property type="protein sequence ID" value="KST66113.1"/>
    <property type="molecule type" value="Genomic_DNA"/>
</dbReference>
<proteinExistence type="predicted"/>
<name>A0A0V7ZNR2_9CYAN</name>
<sequence>MKLNEVVPWGRSLEEYKSMFNMNETDLNKKILGCGDGPASFNSEMTALGYSVISIDPIYQFSAVQIKERIQANYEPIISQVKQNDDRYMWNNFRDADELGRARLAVMEKFLSDYQADNSSQRYLPLCLPTLDFPDGRNAHALRAYRFELCLCSHLLFLYSEHLSLDFHISSIYELMRIAPEIRIFPLVKLDCKRSPYIDSVIQEFSEQGFQVEVQNVSYEFQKGGDQMLKIQR</sequence>
<organism evidence="1 2">
    <name type="scientific">Mastigocoleus testarum BC008</name>
    <dbReference type="NCBI Taxonomy" id="371196"/>
    <lineage>
        <taxon>Bacteria</taxon>
        <taxon>Bacillati</taxon>
        <taxon>Cyanobacteriota</taxon>
        <taxon>Cyanophyceae</taxon>
        <taxon>Nostocales</taxon>
        <taxon>Hapalosiphonaceae</taxon>
        <taxon>Mastigocoleus</taxon>
    </lineage>
</organism>
<dbReference type="AlphaFoldDB" id="A0A0V7ZNR2"/>
<dbReference type="OrthoDB" id="9787807at2"/>
<keyword evidence="1" id="KW-0808">Transferase</keyword>
<keyword evidence="2" id="KW-1185">Reference proteome</keyword>
<protein>
    <submittedName>
        <fullName evidence="1">SAM-dependent methyltransferase</fullName>
    </submittedName>
</protein>
<gene>
    <name evidence="1" type="ORF">BC008_24355</name>
</gene>
<evidence type="ECO:0000313" key="2">
    <source>
        <dbReference type="Proteomes" id="UP000053372"/>
    </source>
</evidence>
<reference evidence="1 2" key="1">
    <citation type="journal article" date="2015" name="Genome Announc.">
        <title>Draft Genome of the Euendolithic (true boring) Cyanobacterium Mastigocoleus testarum strain BC008.</title>
        <authorList>
            <person name="Guida B.S."/>
            <person name="Garcia-Pichel F."/>
        </authorList>
    </citation>
    <scope>NUCLEOTIDE SEQUENCE [LARGE SCALE GENOMIC DNA]</scope>
    <source>
        <strain evidence="1 2">BC008</strain>
    </source>
</reference>
<dbReference type="RefSeq" id="WP_027842086.1">
    <property type="nucleotide sequence ID" value="NZ_LMTZ01000099.1"/>
</dbReference>
<accession>A0A0V7ZNR2</accession>
<comment type="caution">
    <text evidence="1">The sequence shown here is derived from an EMBL/GenBank/DDBJ whole genome shotgun (WGS) entry which is preliminary data.</text>
</comment>
<dbReference type="Proteomes" id="UP000053372">
    <property type="component" value="Unassembled WGS sequence"/>
</dbReference>